<evidence type="ECO:0000256" key="5">
    <source>
        <dbReference type="ARBA" id="ARBA00023002"/>
    </source>
</evidence>
<evidence type="ECO:0000256" key="1">
    <source>
        <dbReference type="ARBA" id="ARBA00001947"/>
    </source>
</evidence>
<dbReference type="InterPro" id="IPR013149">
    <property type="entry name" value="ADH-like_C"/>
</dbReference>
<proteinExistence type="inferred from homology"/>
<evidence type="ECO:0000256" key="2">
    <source>
        <dbReference type="ARBA" id="ARBA00008072"/>
    </source>
</evidence>
<dbReference type="InterPro" id="IPR013154">
    <property type="entry name" value="ADH-like_N"/>
</dbReference>
<evidence type="ECO:0000313" key="8">
    <source>
        <dbReference type="EMBL" id="REE78596.1"/>
    </source>
</evidence>
<keyword evidence="3" id="KW-0479">Metal-binding</keyword>
<dbReference type="GO" id="GO:0016491">
    <property type="term" value="F:oxidoreductase activity"/>
    <property type="evidence" value="ECO:0007669"/>
    <property type="project" value="UniProtKB-KW"/>
</dbReference>
<comment type="cofactor">
    <cofactor evidence="1">
        <name>Zn(2+)</name>
        <dbReference type="ChEBI" id="CHEBI:29105"/>
    </cofactor>
</comment>
<evidence type="ECO:0000256" key="4">
    <source>
        <dbReference type="ARBA" id="ARBA00022833"/>
    </source>
</evidence>
<sequence length="345" mass="37190">MRATRLITKLRFPEPFTVEVEESVDGAALQVGERDVLVETHYSLISPGTELALYTGTHIDLPNPANRFAKFPFYPGYATVGEVLEAGAASGFARGDHVFTAAHHANYEVMEATEDLVVRMPEGLQPELALFGRIAEISMTSVLLSRVKPGDYVAVLGMGLVGNLAAQLFAQRGAIPIGIDVVPERLELAKRTGVEHVVLSGDGGAEDIRVDVRRITGGKDADIVVEASGVPELVITALELCRVLGQVILLGSTRGLVTLNVYDLIHRKGVSVTGAHASLKGVDGLPTSGELYREVLGMIQSGALRVEPFITHRLPSTEAKQAYELLLNHKDRACGVILNWRERGE</sequence>
<evidence type="ECO:0000259" key="7">
    <source>
        <dbReference type="Pfam" id="PF08240"/>
    </source>
</evidence>
<evidence type="ECO:0000259" key="6">
    <source>
        <dbReference type="Pfam" id="PF00107"/>
    </source>
</evidence>
<comment type="similarity">
    <text evidence="2">Belongs to the zinc-containing alcohol dehydrogenase family.</text>
</comment>
<dbReference type="GO" id="GO:0046872">
    <property type="term" value="F:metal ion binding"/>
    <property type="evidence" value="ECO:0007669"/>
    <property type="project" value="UniProtKB-KW"/>
</dbReference>
<dbReference type="Proteomes" id="UP000256304">
    <property type="component" value="Unassembled WGS sequence"/>
</dbReference>
<reference evidence="8 9" key="1">
    <citation type="submission" date="2018-08" db="EMBL/GenBank/DDBJ databases">
        <title>Genomic Encyclopedia of Type Strains, Phase III (KMG-III): the genomes of soil and plant-associated and newly described type strains.</title>
        <authorList>
            <person name="Whitman W."/>
        </authorList>
    </citation>
    <scope>NUCLEOTIDE SEQUENCE [LARGE SCALE GENOMIC DNA]</scope>
    <source>
        <strain evidence="8 9">CGMCC 1.10966</strain>
    </source>
</reference>
<dbReference type="InterPro" id="IPR011032">
    <property type="entry name" value="GroES-like_sf"/>
</dbReference>
<name>A0A3D9RI04_9BACL</name>
<dbReference type="Pfam" id="PF08240">
    <property type="entry name" value="ADH_N"/>
    <property type="match status" value="1"/>
</dbReference>
<dbReference type="SUPFAM" id="SSF51735">
    <property type="entry name" value="NAD(P)-binding Rossmann-fold domains"/>
    <property type="match status" value="1"/>
</dbReference>
<evidence type="ECO:0000313" key="9">
    <source>
        <dbReference type="Proteomes" id="UP000256304"/>
    </source>
</evidence>
<evidence type="ECO:0000256" key="3">
    <source>
        <dbReference type="ARBA" id="ARBA00022723"/>
    </source>
</evidence>
<keyword evidence="5" id="KW-0560">Oxidoreductase</keyword>
<dbReference type="Gene3D" id="3.40.50.720">
    <property type="entry name" value="NAD(P)-binding Rossmann-like Domain"/>
    <property type="match status" value="1"/>
</dbReference>
<gene>
    <name evidence="8" type="ORF">A8990_12670</name>
</gene>
<organism evidence="8 9">
    <name type="scientific">Paenibacillus taihuensis</name>
    <dbReference type="NCBI Taxonomy" id="1156355"/>
    <lineage>
        <taxon>Bacteria</taxon>
        <taxon>Bacillati</taxon>
        <taxon>Bacillota</taxon>
        <taxon>Bacilli</taxon>
        <taxon>Bacillales</taxon>
        <taxon>Paenibacillaceae</taxon>
        <taxon>Paenibacillus</taxon>
    </lineage>
</organism>
<dbReference type="PANTHER" id="PTHR43350:SF19">
    <property type="entry name" value="D-GULOSIDE 3-DEHYDROGENASE"/>
    <property type="match status" value="1"/>
</dbReference>
<feature type="domain" description="Alcohol dehydrogenase-like C-terminal" evidence="6">
    <location>
        <begin position="161"/>
        <end position="276"/>
    </location>
</feature>
<dbReference type="AlphaFoldDB" id="A0A3D9RI04"/>
<dbReference type="InterPro" id="IPR036291">
    <property type="entry name" value="NAD(P)-bd_dom_sf"/>
</dbReference>
<keyword evidence="9" id="KW-1185">Reference proteome</keyword>
<dbReference type="SUPFAM" id="SSF50129">
    <property type="entry name" value="GroES-like"/>
    <property type="match status" value="1"/>
</dbReference>
<dbReference type="Pfam" id="PF00107">
    <property type="entry name" value="ADH_zinc_N"/>
    <property type="match status" value="1"/>
</dbReference>
<feature type="domain" description="Alcohol dehydrogenase-like N-terminal" evidence="7">
    <location>
        <begin position="33"/>
        <end position="103"/>
    </location>
</feature>
<dbReference type="EMBL" id="QTTN01000026">
    <property type="protein sequence ID" value="REE78596.1"/>
    <property type="molecule type" value="Genomic_DNA"/>
</dbReference>
<dbReference type="PANTHER" id="PTHR43350">
    <property type="entry name" value="NAD-DEPENDENT ALCOHOL DEHYDROGENASE"/>
    <property type="match status" value="1"/>
</dbReference>
<protein>
    <submittedName>
        <fullName evidence="8">2-desacetyl-2-hydroxyethyl bacteriochlorophyllide A dehydrogenase</fullName>
    </submittedName>
</protein>
<comment type="caution">
    <text evidence="8">The sequence shown here is derived from an EMBL/GenBank/DDBJ whole genome shotgun (WGS) entry which is preliminary data.</text>
</comment>
<accession>A0A3D9RI04</accession>
<dbReference type="CDD" id="cd08255">
    <property type="entry name" value="2-desacetyl-2-hydroxyethyl_bacteriochlorophyllide_like"/>
    <property type="match status" value="1"/>
</dbReference>
<dbReference type="Gene3D" id="3.90.180.10">
    <property type="entry name" value="Medium-chain alcohol dehydrogenases, catalytic domain"/>
    <property type="match status" value="2"/>
</dbReference>
<keyword evidence="4" id="KW-0862">Zinc</keyword>